<feature type="chain" id="PRO_5043485295" description="Secreted protein" evidence="1">
    <location>
        <begin position="20"/>
        <end position="79"/>
    </location>
</feature>
<evidence type="ECO:0000313" key="3">
    <source>
        <dbReference type="Proteomes" id="UP001222027"/>
    </source>
</evidence>
<keyword evidence="1" id="KW-0732">Signal</keyword>
<accession>A0AAV8R4V6</accession>
<comment type="caution">
    <text evidence="2">The sequence shown here is derived from an EMBL/GenBank/DDBJ whole genome shotgun (WGS) entry which is preliminary data.</text>
</comment>
<reference evidence="2 3" key="1">
    <citation type="submission" date="2022-12" db="EMBL/GenBank/DDBJ databases">
        <title>Chromosome-scale assembly of the Ensete ventricosum genome.</title>
        <authorList>
            <person name="Dussert Y."/>
            <person name="Stocks J."/>
            <person name="Wendawek A."/>
            <person name="Woldeyes F."/>
            <person name="Nichols R.A."/>
            <person name="Borrell J.S."/>
        </authorList>
    </citation>
    <scope>NUCLEOTIDE SEQUENCE [LARGE SCALE GENOMIC DNA]</scope>
    <source>
        <strain evidence="3">cv. Maze</strain>
        <tissue evidence="2">Seeds</tissue>
    </source>
</reference>
<dbReference type="AlphaFoldDB" id="A0AAV8R4V6"/>
<feature type="signal peptide" evidence="1">
    <location>
        <begin position="1"/>
        <end position="19"/>
    </location>
</feature>
<evidence type="ECO:0000313" key="2">
    <source>
        <dbReference type="EMBL" id="KAJ8493413.1"/>
    </source>
</evidence>
<gene>
    <name evidence="2" type="ORF">OPV22_015134</name>
</gene>
<sequence length="79" mass="9017">MVAGTAALRMLCVLAHCSCFFVRWRHSKLEDVADLGSKLRAGMVFWKDKVVTPAIPYVLFSICGFRDFELEEERDFKGT</sequence>
<proteinExistence type="predicted"/>
<organism evidence="2 3">
    <name type="scientific">Ensete ventricosum</name>
    <name type="common">Abyssinian banana</name>
    <name type="synonym">Musa ensete</name>
    <dbReference type="NCBI Taxonomy" id="4639"/>
    <lineage>
        <taxon>Eukaryota</taxon>
        <taxon>Viridiplantae</taxon>
        <taxon>Streptophyta</taxon>
        <taxon>Embryophyta</taxon>
        <taxon>Tracheophyta</taxon>
        <taxon>Spermatophyta</taxon>
        <taxon>Magnoliopsida</taxon>
        <taxon>Liliopsida</taxon>
        <taxon>Zingiberales</taxon>
        <taxon>Musaceae</taxon>
        <taxon>Ensete</taxon>
    </lineage>
</organism>
<protein>
    <recommendedName>
        <fullName evidence="4">Secreted protein</fullName>
    </recommendedName>
</protein>
<name>A0AAV8R4V6_ENSVE</name>
<keyword evidence="3" id="KW-1185">Reference proteome</keyword>
<evidence type="ECO:0000256" key="1">
    <source>
        <dbReference type="SAM" id="SignalP"/>
    </source>
</evidence>
<dbReference type="Proteomes" id="UP001222027">
    <property type="component" value="Unassembled WGS sequence"/>
</dbReference>
<evidence type="ECO:0008006" key="4">
    <source>
        <dbReference type="Google" id="ProtNLM"/>
    </source>
</evidence>
<dbReference type="EMBL" id="JAQQAF010000004">
    <property type="protein sequence ID" value="KAJ8493413.1"/>
    <property type="molecule type" value="Genomic_DNA"/>
</dbReference>